<dbReference type="EMBL" id="CAFBND010000083">
    <property type="protein sequence ID" value="CAB4951891.1"/>
    <property type="molecule type" value="Genomic_DNA"/>
</dbReference>
<organism evidence="3">
    <name type="scientific">freshwater metagenome</name>
    <dbReference type="NCBI Taxonomy" id="449393"/>
    <lineage>
        <taxon>unclassified sequences</taxon>
        <taxon>metagenomes</taxon>
        <taxon>ecological metagenomes</taxon>
    </lineage>
</organism>
<evidence type="ECO:0000259" key="2">
    <source>
        <dbReference type="Pfam" id="PF00561"/>
    </source>
</evidence>
<dbReference type="InterPro" id="IPR029058">
    <property type="entry name" value="AB_hydrolase_fold"/>
</dbReference>
<dbReference type="Pfam" id="PF00561">
    <property type="entry name" value="Abhydrolase_1"/>
    <property type="match status" value="1"/>
</dbReference>
<dbReference type="AlphaFoldDB" id="A0A6J7BPY1"/>
<protein>
    <submittedName>
        <fullName evidence="3">Unannotated protein</fullName>
    </submittedName>
</protein>
<evidence type="ECO:0000313" key="5">
    <source>
        <dbReference type="EMBL" id="CAB5032567.1"/>
    </source>
</evidence>
<dbReference type="SUPFAM" id="SSF53474">
    <property type="entry name" value="alpha/beta-Hydrolases"/>
    <property type="match status" value="1"/>
</dbReference>
<evidence type="ECO:0000313" key="3">
    <source>
        <dbReference type="EMBL" id="CAB4847786.1"/>
    </source>
</evidence>
<evidence type="ECO:0000256" key="1">
    <source>
        <dbReference type="ARBA" id="ARBA00022801"/>
    </source>
</evidence>
<feature type="domain" description="AB hydrolase-1" evidence="2">
    <location>
        <begin position="29"/>
        <end position="307"/>
    </location>
</feature>
<sequence length="330" mass="36753">MTMLDGIETRKVVREDGTKIAYSVVGNGPLILLVHGFPESWYSYRHIIPPLAEAGYQVAAIHVRGYGESDKPSEVEAYLSRTNADDIVAVIDDLGHERAVLVGHDWGSVLVQTAAILHPDRLSGLVTLSVPVFEPLPAPASEVTAQIFPDNMFYQHYFNVPGQAEREIDADPERFLRIFFHYMSGQHPVDENILVRPKGSTALMEGLTAPESLPAWLTADDLAYYLKSFAEGGFTGPLNRYRAWDLDFPDLIGTEDLRVTAPTLFIGGDLDPSRWIYGVDSYADPLSRCDDPRGLHMVAGVGHWIQQEAPHDVVVHMLTFLSDLREENRL</sequence>
<accession>A0A6J7BPY1</accession>
<proteinExistence type="predicted"/>
<evidence type="ECO:0000313" key="4">
    <source>
        <dbReference type="EMBL" id="CAB4951891.1"/>
    </source>
</evidence>
<dbReference type="PRINTS" id="PR00412">
    <property type="entry name" value="EPOXHYDRLASE"/>
</dbReference>
<name>A0A6J7BPY1_9ZZZZ</name>
<gene>
    <name evidence="3" type="ORF">UFOPK3268_00485</name>
    <name evidence="4" type="ORF">UFOPK3752_01710</name>
    <name evidence="5" type="ORF">UFOPK4150_01161</name>
</gene>
<keyword evidence="1" id="KW-0378">Hydrolase</keyword>
<dbReference type="Gene3D" id="3.40.50.1820">
    <property type="entry name" value="alpha/beta hydrolase"/>
    <property type="match status" value="1"/>
</dbReference>
<reference evidence="3" key="1">
    <citation type="submission" date="2020-05" db="EMBL/GenBank/DDBJ databases">
        <authorList>
            <person name="Chiriac C."/>
            <person name="Salcher M."/>
            <person name="Ghai R."/>
            <person name="Kavagutti S V."/>
        </authorList>
    </citation>
    <scope>NUCLEOTIDE SEQUENCE</scope>
</reference>
<dbReference type="EMBL" id="CAFBIZ010000043">
    <property type="protein sequence ID" value="CAB4847786.1"/>
    <property type="molecule type" value="Genomic_DNA"/>
</dbReference>
<dbReference type="InterPro" id="IPR000073">
    <property type="entry name" value="AB_hydrolase_1"/>
</dbReference>
<dbReference type="PANTHER" id="PTHR43329">
    <property type="entry name" value="EPOXIDE HYDROLASE"/>
    <property type="match status" value="1"/>
</dbReference>
<dbReference type="InterPro" id="IPR000639">
    <property type="entry name" value="Epox_hydrolase-like"/>
</dbReference>
<dbReference type="EMBL" id="CAFBPU010000021">
    <property type="protein sequence ID" value="CAB5032567.1"/>
    <property type="molecule type" value="Genomic_DNA"/>
</dbReference>
<dbReference type="GO" id="GO:0016787">
    <property type="term" value="F:hydrolase activity"/>
    <property type="evidence" value="ECO:0007669"/>
    <property type="project" value="UniProtKB-KW"/>
</dbReference>